<accession>A0AAV2QL85</accession>
<dbReference type="Proteomes" id="UP001497623">
    <property type="component" value="Unassembled WGS sequence"/>
</dbReference>
<dbReference type="Pfam" id="PF00178">
    <property type="entry name" value="Ets"/>
    <property type="match status" value="1"/>
</dbReference>
<dbReference type="InterPro" id="IPR036390">
    <property type="entry name" value="WH_DNA-bd_sf"/>
</dbReference>
<dbReference type="Gene3D" id="1.10.10.10">
    <property type="entry name" value="Winged helix-like DNA-binding domain superfamily/Winged helix DNA-binding domain"/>
    <property type="match status" value="1"/>
</dbReference>
<proteinExistence type="inferred from homology"/>
<comment type="similarity">
    <text evidence="1 3">Belongs to the ETS family.</text>
</comment>
<dbReference type="InterPro" id="IPR000418">
    <property type="entry name" value="Ets_dom"/>
</dbReference>
<protein>
    <recommendedName>
        <fullName evidence="4">ETS domain-containing protein</fullName>
    </recommendedName>
</protein>
<dbReference type="PANTHER" id="PTHR11849:SF190">
    <property type="entry name" value="ETS-DOMAIN PROTEIN"/>
    <property type="match status" value="1"/>
</dbReference>
<keyword evidence="2 3" id="KW-0238">DNA-binding</keyword>
<keyword evidence="6" id="KW-1185">Reference proteome</keyword>
<dbReference type="AlphaFoldDB" id="A0AAV2QL85"/>
<dbReference type="PANTHER" id="PTHR11849">
    <property type="entry name" value="ETS"/>
    <property type="match status" value="1"/>
</dbReference>
<dbReference type="EMBL" id="CAXKWB010007328">
    <property type="protein sequence ID" value="CAL4086632.1"/>
    <property type="molecule type" value="Genomic_DNA"/>
</dbReference>
<name>A0AAV2QL85_MEGNR</name>
<dbReference type="GO" id="GO:0005634">
    <property type="term" value="C:nucleus"/>
    <property type="evidence" value="ECO:0007669"/>
    <property type="project" value="UniProtKB-SubCell"/>
</dbReference>
<dbReference type="GO" id="GO:0030154">
    <property type="term" value="P:cell differentiation"/>
    <property type="evidence" value="ECO:0007669"/>
    <property type="project" value="TreeGrafter"/>
</dbReference>
<dbReference type="SMART" id="SM00413">
    <property type="entry name" value="ETS"/>
    <property type="match status" value="1"/>
</dbReference>
<dbReference type="PRINTS" id="PR00454">
    <property type="entry name" value="ETSDOMAIN"/>
</dbReference>
<evidence type="ECO:0000313" key="6">
    <source>
        <dbReference type="Proteomes" id="UP001497623"/>
    </source>
</evidence>
<evidence type="ECO:0000256" key="1">
    <source>
        <dbReference type="ARBA" id="ARBA00005562"/>
    </source>
</evidence>
<dbReference type="InterPro" id="IPR046328">
    <property type="entry name" value="ETS_fam"/>
</dbReference>
<dbReference type="InterPro" id="IPR036388">
    <property type="entry name" value="WH-like_DNA-bd_sf"/>
</dbReference>
<evidence type="ECO:0000256" key="3">
    <source>
        <dbReference type="RuleBase" id="RU004019"/>
    </source>
</evidence>
<evidence type="ECO:0000256" key="2">
    <source>
        <dbReference type="ARBA" id="ARBA00023125"/>
    </source>
</evidence>
<dbReference type="PROSITE" id="PS50061">
    <property type="entry name" value="ETS_DOMAIN_3"/>
    <property type="match status" value="1"/>
</dbReference>
<organism evidence="5 6">
    <name type="scientific">Meganyctiphanes norvegica</name>
    <name type="common">Northern krill</name>
    <name type="synonym">Thysanopoda norvegica</name>
    <dbReference type="NCBI Taxonomy" id="48144"/>
    <lineage>
        <taxon>Eukaryota</taxon>
        <taxon>Metazoa</taxon>
        <taxon>Ecdysozoa</taxon>
        <taxon>Arthropoda</taxon>
        <taxon>Crustacea</taxon>
        <taxon>Multicrustacea</taxon>
        <taxon>Malacostraca</taxon>
        <taxon>Eumalacostraca</taxon>
        <taxon>Eucarida</taxon>
        <taxon>Euphausiacea</taxon>
        <taxon>Euphausiidae</taxon>
        <taxon>Meganyctiphanes</taxon>
    </lineage>
</organism>
<evidence type="ECO:0000313" key="5">
    <source>
        <dbReference type="EMBL" id="CAL4086632.1"/>
    </source>
</evidence>
<comment type="caution">
    <text evidence="5">The sequence shown here is derived from an EMBL/GenBank/DDBJ whole genome shotgun (WGS) entry which is preliminary data.</text>
</comment>
<comment type="subcellular location">
    <subcellularLocation>
        <location evidence="3">Nucleus</location>
    </subcellularLocation>
</comment>
<gene>
    <name evidence="5" type="ORF">MNOR_LOCUS13053</name>
</gene>
<keyword evidence="3" id="KW-0539">Nucleus</keyword>
<sequence length="233" mass="27144">MEFVTLQMRYPDIDTRDRHIPSMAYSSTDYIDEGLKITRTTRDIDTRDRHIPSMAYSSTDYIDEGLKITRTTSEFQLDINLEYFEAESEAMLDSHDPTWDFPGDVPFSPAEVPFSAACVDDILRKTPGSASRDRCPWSWEFLMRLLVSPETNPSLIRWQDEDQYIFKLLQPDLIVQIWNAKSEKASLNKANFARSLRYHYKKGILLPVRDKQLVYRCGPKAIEYIKKLRGLDS</sequence>
<reference evidence="5 6" key="1">
    <citation type="submission" date="2024-05" db="EMBL/GenBank/DDBJ databases">
        <authorList>
            <person name="Wallberg A."/>
        </authorList>
    </citation>
    <scope>NUCLEOTIDE SEQUENCE [LARGE SCALE GENOMIC DNA]</scope>
</reference>
<dbReference type="GO" id="GO:0043565">
    <property type="term" value="F:sequence-specific DNA binding"/>
    <property type="evidence" value="ECO:0007669"/>
    <property type="project" value="InterPro"/>
</dbReference>
<feature type="domain" description="ETS" evidence="4">
    <location>
        <begin position="136"/>
        <end position="218"/>
    </location>
</feature>
<dbReference type="SUPFAM" id="SSF46785">
    <property type="entry name" value="Winged helix' DNA-binding domain"/>
    <property type="match status" value="1"/>
</dbReference>
<dbReference type="GO" id="GO:0000981">
    <property type="term" value="F:DNA-binding transcription factor activity, RNA polymerase II-specific"/>
    <property type="evidence" value="ECO:0007669"/>
    <property type="project" value="TreeGrafter"/>
</dbReference>
<evidence type="ECO:0000259" key="4">
    <source>
        <dbReference type="PROSITE" id="PS50061"/>
    </source>
</evidence>